<organism evidence="2 3">
    <name type="scientific">Lentinula lateritia</name>
    <dbReference type="NCBI Taxonomy" id="40482"/>
    <lineage>
        <taxon>Eukaryota</taxon>
        <taxon>Fungi</taxon>
        <taxon>Dikarya</taxon>
        <taxon>Basidiomycota</taxon>
        <taxon>Agaricomycotina</taxon>
        <taxon>Agaricomycetes</taxon>
        <taxon>Agaricomycetidae</taxon>
        <taxon>Agaricales</taxon>
        <taxon>Marasmiineae</taxon>
        <taxon>Omphalotaceae</taxon>
        <taxon>Lentinula</taxon>
    </lineage>
</organism>
<evidence type="ECO:0000256" key="1">
    <source>
        <dbReference type="SAM" id="MobiDB-lite"/>
    </source>
</evidence>
<dbReference type="Proteomes" id="UP001150217">
    <property type="component" value="Unassembled WGS sequence"/>
</dbReference>
<comment type="caution">
    <text evidence="2">The sequence shown here is derived from an EMBL/GenBank/DDBJ whole genome shotgun (WGS) entry which is preliminary data.</text>
</comment>
<feature type="region of interest" description="Disordered" evidence="1">
    <location>
        <begin position="183"/>
        <end position="335"/>
    </location>
</feature>
<feature type="region of interest" description="Disordered" evidence="1">
    <location>
        <begin position="1"/>
        <end position="40"/>
    </location>
</feature>
<evidence type="ECO:0000313" key="2">
    <source>
        <dbReference type="EMBL" id="KAJ4489130.1"/>
    </source>
</evidence>
<reference evidence="2" key="1">
    <citation type="submission" date="2022-08" db="EMBL/GenBank/DDBJ databases">
        <title>A Global Phylogenomic Analysis of the Shiitake Genus Lentinula.</title>
        <authorList>
            <consortium name="DOE Joint Genome Institute"/>
            <person name="Sierra-Patev S."/>
            <person name="Min B."/>
            <person name="Naranjo-Ortiz M."/>
            <person name="Looney B."/>
            <person name="Konkel Z."/>
            <person name="Slot J.C."/>
            <person name="Sakamoto Y."/>
            <person name="Steenwyk J.L."/>
            <person name="Rokas A."/>
            <person name="Carro J."/>
            <person name="Camarero S."/>
            <person name="Ferreira P."/>
            <person name="Molpeceres G."/>
            <person name="Ruiz-Duenas F.J."/>
            <person name="Serrano A."/>
            <person name="Henrissat B."/>
            <person name="Drula E."/>
            <person name="Hughes K.W."/>
            <person name="Mata J.L."/>
            <person name="Ishikawa N.K."/>
            <person name="Vargas-Isla R."/>
            <person name="Ushijima S."/>
            <person name="Smith C.A."/>
            <person name="Ahrendt S."/>
            <person name="Andreopoulos W."/>
            <person name="He G."/>
            <person name="Labutti K."/>
            <person name="Lipzen A."/>
            <person name="Ng V."/>
            <person name="Riley R."/>
            <person name="Sandor L."/>
            <person name="Barry K."/>
            <person name="Martinez A.T."/>
            <person name="Xiao Y."/>
            <person name="Gibbons J.G."/>
            <person name="Terashima K."/>
            <person name="Grigoriev I.V."/>
            <person name="Hibbett D.S."/>
        </authorList>
    </citation>
    <scope>NUCLEOTIDE SEQUENCE</scope>
    <source>
        <strain evidence="2">RHP3577 ss4</strain>
    </source>
</reference>
<keyword evidence="3" id="KW-1185">Reference proteome</keyword>
<sequence length="395" mass="44097">MASSSHNLSREAGLPGSFRWQDFTSSEDPENVQVLEQAQSSRWSLSTANTPLEGLFPSNARSFSRSKLVATSTSMSDLRAKPSYDESGRKKALLNKFRRHADPLIIPSAKKPHSLTLTVGIYGEKVGTKQFVSPYIESPICITPDSSSLTTSTSPIETSKSWKRRKNSLGKIVTYPTKILGKILPRRGDHSKESGAPPLSESSPTEEPQLSLRRAETTVMRPKRSSELQRPNEPVKRLSMASTQAIRAERFSFEHRSRQMDAKTPSDDNVQILRETTPPLPVLVRSMTQPGLQRRGKAIRAAPSNTPRPPFRRRSRSERRNPHSSRPTFPNSRDGLASESFLSLAEENSSETVATIANRIVAKELDQHQHDSWDFLDYYTQSGVLNAPFPVEFTA</sequence>
<protein>
    <submittedName>
        <fullName evidence="2">Uncharacterized protein</fullName>
    </submittedName>
</protein>
<name>A0ABQ8VDB1_9AGAR</name>
<accession>A0ABQ8VDB1</accession>
<gene>
    <name evidence="2" type="ORF">C8R41DRAFT_867918</name>
</gene>
<feature type="compositionally biased region" description="Low complexity" evidence="1">
    <location>
        <begin position="197"/>
        <end position="212"/>
    </location>
</feature>
<proteinExistence type="predicted"/>
<feature type="compositionally biased region" description="Basic and acidic residues" evidence="1">
    <location>
        <begin position="247"/>
        <end position="266"/>
    </location>
</feature>
<evidence type="ECO:0000313" key="3">
    <source>
        <dbReference type="Proteomes" id="UP001150217"/>
    </source>
</evidence>
<dbReference type="EMBL" id="JANVFT010000045">
    <property type="protein sequence ID" value="KAJ4489130.1"/>
    <property type="molecule type" value="Genomic_DNA"/>
</dbReference>